<dbReference type="RefSeq" id="WP_017183287.1">
    <property type="nucleotide sequence ID" value="NZ_BBQY01000050.1"/>
</dbReference>
<feature type="region of interest" description="Disordered" evidence="1">
    <location>
        <begin position="658"/>
        <end position="692"/>
    </location>
</feature>
<reference evidence="4 6" key="1">
    <citation type="submission" date="2014-12" db="EMBL/GenBank/DDBJ databases">
        <title>Whole genome sequencing of Sphingobium xenophagum OW59.</title>
        <authorList>
            <person name="Ohta Y."/>
            <person name="Nishi S."/>
            <person name="Hatada Y."/>
        </authorList>
    </citation>
    <scope>NUCLEOTIDE SEQUENCE [LARGE SCALE GENOMIC DNA]</scope>
    <source>
        <strain evidence="4 6">OW59</strain>
    </source>
</reference>
<evidence type="ECO:0000313" key="6">
    <source>
        <dbReference type="Proteomes" id="UP000290975"/>
    </source>
</evidence>
<feature type="compositionally biased region" description="Low complexity" evidence="1">
    <location>
        <begin position="412"/>
        <end position="424"/>
    </location>
</feature>
<feature type="region of interest" description="Disordered" evidence="1">
    <location>
        <begin position="383"/>
        <end position="424"/>
    </location>
</feature>
<reference evidence="3 5" key="2">
    <citation type="submission" date="2017-08" db="EMBL/GenBank/DDBJ databases">
        <title>Whole Genome Sequence of Sphingobium hydrophobicum C1: Insights into Adaption to the Electronic-waste Contaminated Sediment.</title>
        <authorList>
            <person name="Song D."/>
            <person name="Chen X."/>
            <person name="Xu M."/>
        </authorList>
    </citation>
    <scope>NUCLEOTIDE SEQUENCE [LARGE SCALE GENOMIC DNA]</scope>
    <source>
        <strain evidence="3 5">C1</strain>
        <plasmid evidence="3 5">p2</plasmid>
    </source>
</reference>
<evidence type="ECO:0000313" key="5">
    <source>
        <dbReference type="Proteomes" id="UP000217141"/>
    </source>
</evidence>
<dbReference type="Pfam" id="PF17762">
    <property type="entry name" value="HTH_ParB"/>
    <property type="match status" value="1"/>
</dbReference>
<accession>A0A401J8E0</accession>
<dbReference type="SUPFAM" id="SSF109709">
    <property type="entry name" value="KorB DNA-binding domain-like"/>
    <property type="match status" value="1"/>
</dbReference>
<dbReference type="Proteomes" id="UP000290975">
    <property type="component" value="Unassembled WGS sequence"/>
</dbReference>
<proteinExistence type="predicted"/>
<dbReference type="PANTHER" id="PTHR33375:SF7">
    <property type="entry name" value="CHROMOSOME 2-PARTITIONING PROTEIN PARB-RELATED"/>
    <property type="match status" value="1"/>
</dbReference>
<name>A0A249N007_SPHXE</name>
<keyword evidence="6" id="KW-1185">Reference proteome</keyword>
<sequence>MTTSVKLAKLTLSPINVRKRPDDLLEIPQMAADIEARGVLQNLLVTPLKKPRGTFEVFDGGRRLRGLRMLVERGVIDPETYDVPVKVLVGDEATLSETSTAANFHQLKMTPAEECRAFQYFIGLKGDIDGVAKRFGLTRRFVEGRLRLATLAEPIFEALSEGSITLDVAKAYASTENQEKQLLVWSSYGSSYSNADTIRRVIANETMNSTDPVAILVGEDRYAEAGGKVDRDLFSDSGDKWVNPEIAQRLAADIMEAEAKRVGEELGLGWIRPIASNFTHSAAAGLYRVILPAPELTEEQETRLEEISARQQAISEEMADDSIGEDACKALDQEYDALTDEDYAIRNVAPTLPDELRPQVGAFLKLTPKGAMVLDTEYYSEEPVRVGGTEDEAKEGEDSVTIGRPTGGGREGAAPVPRPEAVAPGGKPLSARLYDELAMQRRDVLAATLLSHPALALDYALFVMIDDRMSSSAAYGSTIRARSPQDPVSGELPSTRARAYLAEAHDGLDAVWTEHSSEVERFEAFRALDDDGKAAWLAYIVAMSLEAPSYRADQCPLQNRLATIMGVDVASWWRPTSENFFDRVSKGSILTLLAEVGGAALTARHATMKKTEISQSCAKLFAGEAIVEPEVRDTALAWVPNAMRFRDQVDVDDLDLEEGAGEQPDDAETVDAVEASETGLEPHADEQGALAA</sequence>
<dbReference type="EMBL" id="BBQY01000050">
    <property type="protein sequence ID" value="GBH32907.1"/>
    <property type="molecule type" value="Genomic_DNA"/>
</dbReference>
<evidence type="ECO:0000313" key="3">
    <source>
        <dbReference type="EMBL" id="ASY46842.1"/>
    </source>
</evidence>
<dbReference type="KEGG" id="shyd:CJD35_20375"/>
<organism evidence="3 5">
    <name type="scientific">Sphingobium xenophagum</name>
    <dbReference type="NCBI Taxonomy" id="121428"/>
    <lineage>
        <taxon>Bacteria</taxon>
        <taxon>Pseudomonadati</taxon>
        <taxon>Pseudomonadota</taxon>
        <taxon>Alphaproteobacteria</taxon>
        <taxon>Sphingomonadales</taxon>
        <taxon>Sphingomonadaceae</taxon>
        <taxon>Sphingobium</taxon>
    </lineage>
</organism>
<evidence type="ECO:0000256" key="1">
    <source>
        <dbReference type="SAM" id="MobiDB-lite"/>
    </source>
</evidence>
<dbReference type="InterPro" id="IPR050336">
    <property type="entry name" value="Chromosome_partition/occlusion"/>
</dbReference>
<feature type="compositionally biased region" description="Acidic residues" evidence="1">
    <location>
        <begin position="658"/>
        <end position="671"/>
    </location>
</feature>
<dbReference type="InterPro" id="IPR003115">
    <property type="entry name" value="ParB_N"/>
</dbReference>
<dbReference type="PANTHER" id="PTHR33375">
    <property type="entry name" value="CHROMOSOME-PARTITIONING PROTEIN PARB-RELATED"/>
    <property type="match status" value="1"/>
</dbReference>
<dbReference type="GO" id="GO:0005694">
    <property type="term" value="C:chromosome"/>
    <property type="evidence" value="ECO:0007669"/>
    <property type="project" value="TreeGrafter"/>
</dbReference>
<evidence type="ECO:0000313" key="4">
    <source>
        <dbReference type="EMBL" id="GBH32907.1"/>
    </source>
</evidence>
<dbReference type="STRING" id="1192759.GCA_000277525_02461"/>
<keyword evidence="3" id="KW-0614">Plasmid</keyword>
<dbReference type="SMART" id="SM00470">
    <property type="entry name" value="ParB"/>
    <property type="match status" value="1"/>
</dbReference>
<dbReference type="GO" id="GO:0007059">
    <property type="term" value="P:chromosome segregation"/>
    <property type="evidence" value="ECO:0007669"/>
    <property type="project" value="TreeGrafter"/>
</dbReference>
<dbReference type="InterPro" id="IPR036086">
    <property type="entry name" value="ParB/Sulfiredoxin_sf"/>
</dbReference>
<dbReference type="CDD" id="cd16406">
    <property type="entry name" value="ParB_N_like"/>
    <property type="match status" value="1"/>
</dbReference>
<dbReference type="Gene3D" id="1.10.10.2830">
    <property type="match status" value="1"/>
</dbReference>
<accession>A0A249N007</accession>
<dbReference type="Pfam" id="PF02195">
    <property type="entry name" value="ParB_N"/>
    <property type="match status" value="1"/>
</dbReference>
<protein>
    <submittedName>
        <fullName evidence="3">Chromosome partitioning protein ParB</fullName>
    </submittedName>
    <submittedName>
        <fullName evidence="4">Chromosome partitioning protein, ParB family</fullName>
    </submittedName>
</protein>
<gene>
    <name evidence="3" type="ORF">CJD35_20375</name>
    <name evidence="4" type="ORF">MBESOW_P4137</name>
</gene>
<dbReference type="EMBL" id="CP022748">
    <property type="protein sequence ID" value="ASY46842.1"/>
    <property type="molecule type" value="Genomic_DNA"/>
</dbReference>
<dbReference type="Proteomes" id="UP000217141">
    <property type="component" value="Plasmid p2"/>
</dbReference>
<dbReference type="SUPFAM" id="SSF110849">
    <property type="entry name" value="ParB/Sulfiredoxin"/>
    <property type="match status" value="1"/>
</dbReference>
<dbReference type="InterPro" id="IPR041468">
    <property type="entry name" value="HTH_ParB/Spo0J"/>
</dbReference>
<evidence type="ECO:0000259" key="2">
    <source>
        <dbReference type="SMART" id="SM00470"/>
    </source>
</evidence>
<feature type="domain" description="ParB-like N-terminal" evidence="2">
    <location>
        <begin position="3"/>
        <end position="99"/>
    </location>
</feature>
<dbReference type="Gene3D" id="3.90.1530.30">
    <property type="match status" value="1"/>
</dbReference>
<geneLocation type="plasmid" evidence="3 5">
    <name>p2</name>
</geneLocation>
<dbReference type="AlphaFoldDB" id="A0A249N007"/>